<evidence type="ECO:0000256" key="4">
    <source>
        <dbReference type="SAM" id="MobiDB-lite"/>
    </source>
</evidence>
<evidence type="ECO:0000313" key="6">
    <source>
        <dbReference type="EMBL" id="KAK7739308.1"/>
    </source>
</evidence>
<evidence type="ECO:0000313" key="7">
    <source>
        <dbReference type="Proteomes" id="UP001430848"/>
    </source>
</evidence>
<accession>A0ABR1PKW1</accession>
<dbReference type="Gene3D" id="3.30.559.10">
    <property type="entry name" value="Chloramphenicol acetyltransferase-like domain"/>
    <property type="match status" value="1"/>
</dbReference>
<organism evidence="6 7">
    <name type="scientific">Diaporthe eres</name>
    <name type="common">Phomopsis oblonga</name>
    <dbReference type="NCBI Taxonomy" id="83184"/>
    <lineage>
        <taxon>Eukaryota</taxon>
        <taxon>Fungi</taxon>
        <taxon>Dikarya</taxon>
        <taxon>Ascomycota</taxon>
        <taxon>Pezizomycotina</taxon>
        <taxon>Sordariomycetes</taxon>
        <taxon>Sordariomycetidae</taxon>
        <taxon>Diaporthales</taxon>
        <taxon>Diaporthaceae</taxon>
        <taxon>Diaporthe</taxon>
        <taxon>Diaporthe eres species complex</taxon>
    </lineage>
</organism>
<keyword evidence="2" id="KW-0689">Ribosomal protein</keyword>
<comment type="caution">
    <text evidence="6">The sequence shown here is derived from an EMBL/GenBank/DDBJ whole genome shotgun (WGS) entry which is preliminary data.</text>
</comment>
<reference evidence="6 7" key="1">
    <citation type="submission" date="2024-02" db="EMBL/GenBank/DDBJ databases">
        <title>De novo assembly and annotation of 12 fungi associated with fruit tree decline syndrome in Ontario, Canada.</title>
        <authorList>
            <person name="Sulman M."/>
            <person name="Ellouze W."/>
            <person name="Ilyukhin E."/>
        </authorList>
    </citation>
    <scope>NUCLEOTIDE SEQUENCE [LARGE SCALE GENOMIC DNA]</scope>
    <source>
        <strain evidence="6 7">M169</strain>
    </source>
</reference>
<keyword evidence="7" id="KW-1185">Reference proteome</keyword>
<dbReference type="InterPro" id="IPR052058">
    <property type="entry name" value="Alcohol_O-acetyltransferase"/>
</dbReference>
<gene>
    <name evidence="6" type="primary">ATF1_1</name>
    <name evidence="6" type="ORF">SLS63_001651</name>
</gene>
<evidence type="ECO:0000256" key="1">
    <source>
        <dbReference type="ARBA" id="ARBA00010605"/>
    </source>
</evidence>
<proteinExistence type="inferred from homology"/>
<dbReference type="SUPFAM" id="SSF52777">
    <property type="entry name" value="CoA-dependent acyltransferases"/>
    <property type="match status" value="1"/>
</dbReference>
<evidence type="ECO:0000259" key="5">
    <source>
        <dbReference type="Pfam" id="PF01281"/>
    </source>
</evidence>
<dbReference type="InterPro" id="IPR036935">
    <property type="entry name" value="Ribosomal_bL9_N_sf"/>
</dbReference>
<name>A0ABR1PKW1_DIAER</name>
<dbReference type="Pfam" id="PF01281">
    <property type="entry name" value="Ribosomal_L9_N"/>
    <property type="match status" value="1"/>
</dbReference>
<feature type="region of interest" description="Disordered" evidence="4">
    <location>
        <begin position="562"/>
        <end position="619"/>
    </location>
</feature>
<dbReference type="SUPFAM" id="SSF55658">
    <property type="entry name" value="L9 N-domain-like"/>
    <property type="match status" value="1"/>
</dbReference>
<dbReference type="InterPro" id="IPR023213">
    <property type="entry name" value="CAT-like_dom_sf"/>
</dbReference>
<dbReference type="PANTHER" id="PTHR28037:SF1">
    <property type="entry name" value="ALCOHOL O-ACETYLTRANSFERASE 1-RELATED"/>
    <property type="match status" value="1"/>
</dbReference>
<dbReference type="PANTHER" id="PTHR28037">
    <property type="entry name" value="ALCOHOL O-ACETYLTRANSFERASE 1-RELATED"/>
    <property type="match status" value="1"/>
</dbReference>
<dbReference type="InterPro" id="IPR020070">
    <property type="entry name" value="Ribosomal_bL9_N"/>
</dbReference>
<dbReference type="InterPro" id="IPR009027">
    <property type="entry name" value="Ribosomal_bL9/RNase_H1_N"/>
</dbReference>
<dbReference type="Pfam" id="PF07247">
    <property type="entry name" value="AATase"/>
    <property type="match status" value="1"/>
</dbReference>
<feature type="domain" description="Ribosomal protein L9" evidence="5">
    <location>
        <begin position="420"/>
        <end position="464"/>
    </location>
</feature>
<evidence type="ECO:0000256" key="3">
    <source>
        <dbReference type="ARBA" id="ARBA00023274"/>
    </source>
</evidence>
<dbReference type="InterPro" id="IPR010828">
    <property type="entry name" value="Atf2/Sli1-like"/>
</dbReference>
<feature type="compositionally biased region" description="Basic and acidic residues" evidence="4">
    <location>
        <begin position="582"/>
        <end position="619"/>
    </location>
</feature>
<protein>
    <submittedName>
        <fullName evidence="6">Alcohol acetyltransferase</fullName>
    </submittedName>
</protein>
<dbReference type="Proteomes" id="UP001430848">
    <property type="component" value="Unassembled WGS sequence"/>
</dbReference>
<dbReference type="EMBL" id="JAKNSF020000004">
    <property type="protein sequence ID" value="KAK7739308.1"/>
    <property type="molecule type" value="Genomic_DNA"/>
</dbReference>
<keyword evidence="3" id="KW-0687">Ribonucleoprotein</keyword>
<comment type="similarity">
    <text evidence="1">Belongs to the bacterial ribosomal protein bL9 family.</text>
</comment>
<sequence>MEPRVVRQCGTIYVIAEQRLHGRPVQAVVEDALARLILRLGGLRVGIVMEDTNHASFVSVASMNLRDFIEWETVAESSQAQFDARVLGSTKNRLEHLWPDVANRPPWKLLVIQNGASAPGEVVLDMVFATHHALADGKSTMVFHNGLLRELNSNSGPPAELKGHALSFDRIPVLAPPQHELIQFRIDMLSVLNTSSNKVWDADTVADLRRRLGEADSGVEEGLIWPLAATWRAEMKTKLASLPNDDVCGLMDYVTDWQKRWEGKFGKRRDATWEVSNIGLIKGVPDEGHGGWTIQRSFFTQPAFLAGPAFAVNVTGVEGGEVTLTLNWQGGVIDDTIVDGVIEDLSAWLEEFRVNGRFDIVEKTRPRLVNHSVMASPLLTRAPCLGCLRRITQVSSASVTPFFRQMRKKSGRPKDAGVIVRLLVDMKGFGKEGAIFRTERGRMRNLWYPTKKAEFMTDARFKELGLTKNDVGERDPMFGMHIEMEEELVDDAVEAVAGLTTGAAALGTTAGQPALEPLSHTPAVEIEHVAPNRALELLTTMIPEVITFERFLKHLPPIVSAGSTPKPAPSDEQEETKVLSPLERRRAKMLEAQKPPEPEKTPEAAEAERKAKEEELERECKRAEEEAEKFKEIHGSVSLRDVATFIKDKMLLDPEASRVHVQPEEIRFLGLAEGVDKVEKVGRFDIEIRTHVGRDKVEPVRKSVEVVAG</sequence>
<dbReference type="Gene3D" id="3.40.5.10">
    <property type="entry name" value="Ribosomal protein L9, N-terminal domain"/>
    <property type="match status" value="1"/>
</dbReference>
<evidence type="ECO:0000256" key="2">
    <source>
        <dbReference type="ARBA" id="ARBA00022980"/>
    </source>
</evidence>